<name>A0A518CHT0_9PLAN</name>
<dbReference type="SUPFAM" id="SSF53300">
    <property type="entry name" value="vWA-like"/>
    <property type="match status" value="2"/>
</dbReference>
<evidence type="ECO:0000313" key="4">
    <source>
        <dbReference type="EMBL" id="QDU78790.1"/>
    </source>
</evidence>
<dbReference type="EMBL" id="CP036281">
    <property type="protein sequence ID" value="QDU78790.1"/>
    <property type="molecule type" value="Genomic_DNA"/>
</dbReference>
<feature type="transmembrane region" description="Helical" evidence="2">
    <location>
        <begin position="21"/>
        <end position="41"/>
    </location>
</feature>
<dbReference type="InterPro" id="IPR036465">
    <property type="entry name" value="vWFA_dom_sf"/>
</dbReference>
<dbReference type="Pfam" id="PF00092">
    <property type="entry name" value="VWA"/>
    <property type="match status" value="1"/>
</dbReference>
<keyword evidence="2" id="KW-1133">Transmembrane helix</keyword>
<feature type="transmembrane region" description="Helical" evidence="2">
    <location>
        <begin position="84"/>
        <end position="104"/>
    </location>
</feature>
<dbReference type="SMART" id="SM00327">
    <property type="entry name" value="VWA"/>
    <property type="match status" value="2"/>
</dbReference>
<evidence type="ECO:0000256" key="2">
    <source>
        <dbReference type="SAM" id="Phobius"/>
    </source>
</evidence>
<dbReference type="Proteomes" id="UP000317178">
    <property type="component" value="Chromosome"/>
</dbReference>
<evidence type="ECO:0000313" key="5">
    <source>
        <dbReference type="Proteomes" id="UP000317178"/>
    </source>
</evidence>
<feature type="domain" description="VWFA" evidence="3">
    <location>
        <begin position="109"/>
        <end position="269"/>
    </location>
</feature>
<organism evidence="4 5">
    <name type="scientific">Polystyrenella longa</name>
    <dbReference type="NCBI Taxonomy" id="2528007"/>
    <lineage>
        <taxon>Bacteria</taxon>
        <taxon>Pseudomonadati</taxon>
        <taxon>Planctomycetota</taxon>
        <taxon>Planctomycetia</taxon>
        <taxon>Planctomycetales</taxon>
        <taxon>Planctomycetaceae</taxon>
        <taxon>Polystyrenella</taxon>
    </lineage>
</organism>
<dbReference type="Pfam" id="PF13519">
    <property type="entry name" value="VWA_2"/>
    <property type="match status" value="1"/>
</dbReference>
<feature type="region of interest" description="Disordered" evidence="1">
    <location>
        <begin position="934"/>
        <end position="1015"/>
    </location>
</feature>
<dbReference type="Gene3D" id="3.40.50.410">
    <property type="entry name" value="von Willebrand factor, type A domain"/>
    <property type="match status" value="1"/>
</dbReference>
<feature type="transmembrane region" description="Helical" evidence="2">
    <location>
        <begin position="53"/>
        <end position="72"/>
    </location>
</feature>
<feature type="compositionally biased region" description="Basic and acidic residues" evidence="1">
    <location>
        <begin position="1001"/>
        <end position="1015"/>
    </location>
</feature>
<keyword evidence="5" id="KW-1185">Reference proteome</keyword>
<dbReference type="InterPro" id="IPR002035">
    <property type="entry name" value="VWF_A"/>
</dbReference>
<keyword evidence="2" id="KW-0472">Membrane</keyword>
<dbReference type="Gene3D" id="3.40.50.880">
    <property type="match status" value="2"/>
</dbReference>
<dbReference type="RefSeq" id="WP_144992817.1">
    <property type="nucleotide sequence ID" value="NZ_CP036281.1"/>
</dbReference>
<evidence type="ECO:0000256" key="1">
    <source>
        <dbReference type="SAM" id="MobiDB-lite"/>
    </source>
</evidence>
<reference evidence="4 5" key="1">
    <citation type="submission" date="2019-02" db="EMBL/GenBank/DDBJ databases">
        <title>Deep-cultivation of Planctomycetes and their phenomic and genomic characterization uncovers novel biology.</title>
        <authorList>
            <person name="Wiegand S."/>
            <person name="Jogler M."/>
            <person name="Boedeker C."/>
            <person name="Pinto D."/>
            <person name="Vollmers J."/>
            <person name="Rivas-Marin E."/>
            <person name="Kohn T."/>
            <person name="Peeters S.H."/>
            <person name="Heuer A."/>
            <person name="Rast P."/>
            <person name="Oberbeckmann S."/>
            <person name="Bunk B."/>
            <person name="Jeske O."/>
            <person name="Meyerdierks A."/>
            <person name="Storesund J.E."/>
            <person name="Kallscheuer N."/>
            <person name="Luecker S."/>
            <person name="Lage O.M."/>
            <person name="Pohl T."/>
            <person name="Merkel B.J."/>
            <person name="Hornburger P."/>
            <person name="Mueller R.-W."/>
            <person name="Bruemmer F."/>
            <person name="Labrenz M."/>
            <person name="Spormann A.M."/>
            <person name="Op den Camp H."/>
            <person name="Overmann J."/>
            <person name="Amann R."/>
            <person name="Jetten M.S.M."/>
            <person name="Mascher T."/>
            <person name="Medema M.H."/>
            <person name="Devos D.P."/>
            <person name="Kaster A.-K."/>
            <person name="Ovreas L."/>
            <person name="Rohde M."/>
            <person name="Galperin M.Y."/>
            <person name="Jogler C."/>
        </authorList>
    </citation>
    <scope>NUCLEOTIDE SEQUENCE [LARGE SCALE GENOMIC DNA]</scope>
    <source>
        <strain evidence="4 5">Pla110</strain>
    </source>
</reference>
<dbReference type="KEGG" id="plon:Pla110_04940"/>
<evidence type="ECO:0000259" key="3">
    <source>
        <dbReference type="SMART" id="SM00327"/>
    </source>
</evidence>
<feature type="compositionally biased region" description="Basic and acidic residues" evidence="1">
    <location>
        <begin position="971"/>
        <end position="993"/>
    </location>
</feature>
<feature type="compositionally biased region" description="Polar residues" evidence="1">
    <location>
        <begin position="943"/>
        <end position="958"/>
    </location>
</feature>
<accession>A0A518CHT0</accession>
<dbReference type="CDD" id="cd00198">
    <property type="entry name" value="vWFA"/>
    <property type="match status" value="1"/>
</dbReference>
<protein>
    <submittedName>
        <fullName evidence="4">von Willebrand factor type A domain protein</fullName>
    </submittedName>
</protein>
<dbReference type="OrthoDB" id="9781333at2"/>
<sequence length="1015" mass="113298">MDKVTAIFKSLFPPAKEKFSFVRMLPLLLFLVLFLGSMYALDHWQIMVFGRPWMFLLSIFMVWFWWMSLNGWSGLAPTRRTVSLLVRLTIVGLFIILLAEPRAVRISDVLSVMFVIDMSDSVADSESEKAIAYAADIARDPEKPQEDESGLIVFGGNSAVEMPPNVTFPYEGAINSLVDRGATNIEEALSLAGAMLPEGNQGRVVLISDGIETEGNLNRVVDELISRGIMVDILPIEYTYDSEVWLERLDLPHSVKIGESYEASIVLSSITAGSGKLNLYENGEKIAEQQVEFEAGKNRFVIPIQLRNPGYYEYTAELETEEGIDNLSENNRMVNYLYIQGEGSVLLVTDPNGDAKDWADLQRAISESKRQVKTMSAYEFPRDSLSLMPYDAIFFVNVGANEFDVTQQQAMHDAVKNLGVGFAMLGGENSYGPGGYHRTVIEDALPVTMDVSNKKVLPKGALAIILHTCEFPQGNTWGKRIAKQAIKVLSRQDEAGILVYGPKGEEWLFDLTPTSEYEMMAQKINSAQIGDMPSFATTMELGLKSLSASDASAKHMIVISDGDPQPPTPQLIKKYQDSQISISTIAIFPHGGQEISTMRRISEATGGRYYYPDDPNMLPSIFIKEAQTLQRTMIQNETVVPESGFPSPILKGITSIPPLEGYVLTSIKDDAESALQVINEGEQGVDVDPILATWQYGLGKSAAFTSDLSLQWGVNWVNWEQYQAFVQQFVTHISKVHKETSLSMWTYKEGNTGTIVVEDASPNQDFLTVQAQVNGPQNRSETVDLKQVGPRRYEANLPLWGEGRYSVVSAGVSGNRNEQAVGAIINPYDTEYMEFQSKTTILRRIAERTQGKELSSTPAAKEVFDRRESRESSQPIFDWFLIALACLVPLDVALRRIQIDWYLLSSWFSWGGKKTESTATMGTLLDRKQQLKGSFESQRESQRAQQLANSARKTSTGTMDLKQKAKSAAAETRKTQERQAEAKQAEEKRKTDSNRMTSKLLEIKRRREEDKEKGN</sequence>
<dbReference type="InterPro" id="IPR010768">
    <property type="entry name" value="GATase1-like"/>
</dbReference>
<feature type="domain" description="VWFA" evidence="3">
    <location>
        <begin position="444"/>
        <end position="626"/>
    </location>
</feature>
<proteinExistence type="predicted"/>
<dbReference type="PANTHER" id="PTHR37947">
    <property type="entry name" value="BLL2462 PROTEIN"/>
    <property type="match status" value="1"/>
</dbReference>
<dbReference type="SUPFAM" id="SSF52317">
    <property type="entry name" value="Class I glutamine amidotransferase-like"/>
    <property type="match status" value="1"/>
</dbReference>
<dbReference type="AlphaFoldDB" id="A0A518CHT0"/>
<dbReference type="InterPro" id="IPR029062">
    <property type="entry name" value="Class_I_gatase-like"/>
</dbReference>
<dbReference type="Pfam" id="PF07090">
    <property type="entry name" value="GATase1_like"/>
    <property type="match status" value="1"/>
</dbReference>
<gene>
    <name evidence="4" type="ORF">Pla110_04940</name>
</gene>
<keyword evidence="2" id="KW-0812">Transmembrane</keyword>
<dbReference type="PANTHER" id="PTHR37947:SF2">
    <property type="entry name" value="VON WILLEBRAND FACTOR TYPE A"/>
    <property type="match status" value="1"/>
</dbReference>